<dbReference type="Pfam" id="PF17145">
    <property type="entry name" value="DUF5119"/>
    <property type="match status" value="1"/>
</dbReference>
<keyword evidence="1" id="KW-0472">Membrane</keyword>
<proteinExistence type="predicted"/>
<dbReference type="RefSeq" id="WP_130071550.1">
    <property type="nucleotide sequence ID" value="NZ_CP083688.1"/>
</dbReference>
<name>A0A642EX99_BACFG</name>
<reference evidence="2 3" key="1">
    <citation type="journal article" date="2019" name="Nat. Med.">
        <title>A library of human gut bacterial isolates paired with longitudinal multiomics data enables mechanistic microbiome research.</title>
        <authorList>
            <person name="Poyet M."/>
            <person name="Groussin M."/>
            <person name="Gibbons S.M."/>
            <person name="Avila-Pacheco J."/>
            <person name="Jiang X."/>
            <person name="Kearney S.M."/>
            <person name="Perrotta A.R."/>
            <person name="Berdy B."/>
            <person name="Zhao S."/>
            <person name="Lieberman T.D."/>
            <person name="Swanson P.K."/>
            <person name="Smith M."/>
            <person name="Roesemann S."/>
            <person name="Alexander J.E."/>
            <person name="Rich S.A."/>
            <person name="Livny J."/>
            <person name="Vlamakis H."/>
            <person name="Clish C."/>
            <person name="Bullock K."/>
            <person name="Deik A."/>
            <person name="Scott J."/>
            <person name="Pierce K.A."/>
            <person name="Xavier R.J."/>
            <person name="Alm E.J."/>
        </authorList>
    </citation>
    <scope>NUCLEOTIDE SEQUENCE [LARGE SCALE GENOMIC DNA]</scope>
    <source>
        <strain evidence="2 3">BIOML-A46</strain>
    </source>
</reference>
<dbReference type="EMBL" id="VWCJ01000030">
    <property type="protein sequence ID" value="KAA4990695.1"/>
    <property type="molecule type" value="Genomic_DNA"/>
</dbReference>
<evidence type="ECO:0000313" key="3">
    <source>
        <dbReference type="Proteomes" id="UP000460666"/>
    </source>
</evidence>
<sequence>MNKVNHILRVGSTFVFLLLQAAIVFTALLFLSSCEHKDLQYDHSRTAELQVVFNWNKAPEAAPETMRLYLFPLNGGRPYTYEFTDYRGGCINVPADRYKVVCVNSDTESVLYRNIDLFDSFEAYAPDGVLSVGAFLVPRAEGTSEERVAKSPDRLYSARLDDLTVELSKENQTVTLYPELSVCRYRVEIRNVSNLQYVSSDGIAGSLSGMSGGLLVGRNELTPEAVTVPFEVISDGVSTLTADFLAFGQLGFTNPPHKLVIYAIMADGSKNYYTFDVTTQVDEAASPHDVHILLDGLPLPKPIVNGGGFHPVVDEWQNIDVDVPM</sequence>
<accession>A0A642EX99</accession>
<organism evidence="2 3">
    <name type="scientific">Bacteroides fragilis</name>
    <dbReference type="NCBI Taxonomy" id="817"/>
    <lineage>
        <taxon>Bacteria</taxon>
        <taxon>Pseudomonadati</taxon>
        <taxon>Bacteroidota</taxon>
        <taxon>Bacteroidia</taxon>
        <taxon>Bacteroidales</taxon>
        <taxon>Bacteroidaceae</taxon>
        <taxon>Bacteroides</taxon>
    </lineage>
</organism>
<evidence type="ECO:0000313" key="2">
    <source>
        <dbReference type="EMBL" id="KAA4990695.1"/>
    </source>
</evidence>
<dbReference type="PROSITE" id="PS51257">
    <property type="entry name" value="PROKAR_LIPOPROTEIN"/>
    <property type="match status" value="1"/>
</dbReference>
<dbReference type="Proteomes" id="UP000460666">
    <property type="component" value="Unassembled WGS sequence"/>
</dbReference>
<keyword evidence="1" id="KW-1133">Transmembrane helix</keyword>
<protein>
    <submittedName>
        <fullName evidence="2">DUF5119 domain-containing protein</fullName>
    </submittedName>
</protein>
<evidence type="ECO:0000256" key="1">
    <source>
        <dbReference type="SAM" id="Phobius"/>
    </source>
</evidence>
<gene>
    <name evidence="2" type="ORF">F2Z89_22440</name>
</gene>
<dbReference type="InterPro" id="IPR033410">
    <property type="entry name" value="DUF5119"/>
</dbReference>
<feature type="transmembrane region" description="Helical" evidence="1">
    <location>
        <begin position="7"/>
        <end position="31"/>
    </location>
</feature>
<comment type="caution">
    <text evidence="2">The sequence shown here is derived from an EMBL/GenBank/DDBJ whole genome shotgun (WGS) entry which is preliminary data.</text>
</comment>
<dbReference type="AlphaFoldDB" id="A0A642EX99"/>
<keyword evidence="1" id="KW-0812">Transmembrane</keyword>